<evidence type="ECO:0000256" key="3">
    <source>
        <dbReference type="SAM" id="MobiDB-lite"/>
    </source>
</evidence>
<dbReference type="GO" id="GO:0003723">
    <property type="term" value="F:RNA binding"/>
    <property type="evidence" value="ECO:0007669"/>
    <property type="project" value="UniProtKB-UniRule"/>
</dbReference>
<keyword evidence="1 2" id="KW-0694">RNA-binding</keyword>
<dbReference type="SUPFAM" id="SSF54928">
    <property type="entry name" value="RNA-binding domain, RBD"/>
    <property type="match status" value="1"/>
</dbReference>
<feature type="domain" description="RRM" evidence="4">
    <location>
        <begin position="300"/>
        <end position="374"/>
    </location>
</feature>
<name>A0AAW0Y8H5_CHEQU</name>
<evidence type="ECO:0000256" key="2">
    <source>
        <dbReference type="PROSITE-ProRule" id="PRU00176"/>
    </source>
</evidence>
<proteinExistence type="predicted"/>
<feature type="region of interest" description="Disordered" evidence="3">
    <location>
        <begin position="85"/>
        <end position="104"/>
    </location>
</feature>
<evidence type="ECO:0000256" key="1">
    <source>
        <dbReference type="ARBA" id="ARBA00022884"/>
    </source>
</evidence>
<dbReference type="InterPro" id="IPR000504">
    <property type="entry name" value="RRM_dom"/>
</dbReference>
<reference evidence="5 6" key="1">
    <citation type="journal article" date="2024" name="BMC Genomics">
        <title>Genome assembly of redclaw crayfish (Cherax quadricarinatus) provides insights into its immune adaptation and hypoxia tolerance.</title>
        <authorList>
            <person name="Liu Z."/>
            <person name="Zheng J."/>
            <person name="Li H."/>
            <person name="Fang K."/>
            <person name="Wang S."/>
            <person name="He J."/>
            <person name="Zhou D."/>
            <person name="Weng S."/>
            <person name="Chi M."/>
            <person name="Gu Z."/>
            <person name="He J."/>
            <person name="Li F."/>
            <person name="Wang M."/>
        </authorList>
    </citation>
    <scope>NUCLEOTIDE SEQUENCE [LARGE SCALE GENOMIC DNA]</scope>
    <source>
        <strain evidence="5">ZL_2023a</strain>
    </source>
</reference>
<dbReference type="SMART" id="SM00360">
    <property type="entry name" value="RRM"/>
    <property type="match status" value="2"/>
</dbReference>
<dbReference type="PROSITE" id="PS50102">
    <property type="entry name" value="RRM"/>
    <property type="match status" value="1"/>
</dbReference>
<comment type="caution">
    <text evidence="5">The sequence shown here is derived from an EMBL/GenBank/DDBJ whole genome shotgun (WGS) entry which is preliminary data.</text>
</comment>
<dbReference type="PANTHER" id="PTHR13017:SF0">
    <property type="entry name" value="METHENYLTETRAHYDROFOLATE SYNTHASE DOMAIN-CONTAINING PROTEIN"/>
    <property type="match status" value="1"/>
</dbReference>
<feature type="region of interest" description="Disordered" evidence="3">
    <location>
        <begin position="148"/>
        <end position="176"/>
    </location>
</feature>
<accession>A0AAW0Y8H5</accession>
<sequence>VFDELPSRLFGPHDVPIDFIVTPSEVIQVNHNQPKPEGIYWHLLTPEKFRQVPILRVLRDQEREAGKDVTLADGADLPSVEELRASGRGRGGARGVRGARVGGRGRGISRARGRYISESEDKGQKNIQVTINVSKKNRIVRRTVEATNEHDRLGSADLDDEGQEQMGGGKSQHPRKPRLPVTFAVFLGKVPPACRVRELKDALQSRNVRPIDITWRGRNGFAFLRFTGPIEDCDDVLSKLEGLSLLDQPVIVERAKDKIVNKENYENDRDGYYCEDDQVEDRVITRKSQIPRKPRLPITYAVFLGKVPPACRVRELKDALQSREVQPVDITWRGRSGFAFLRFTGPTEECEDVLLKLDGLTLQDQSVVVERAKDKAEEVGGEDQDGDMG</sequence>
<evidence type="ECO:0000259" key="4">
    <source>
        <dbReference type="PROSITE" id="PS50102"/>
    </source>
</evidence>
<feature type="compositionally biased region" description="Gly residues" evidence="3">
    <location>
        <begin position="88"/>
        <end position="104"/>
    </location>
</feature>
<protein>
    <recommendedName>
        <fullName evidence="4">RRM domain-containing protein</fullName>
    </recommendedName>
</protein>
<dbReference type="InterPro" id="IPR002698">
    <property type="entry name" value="FTHF_cligase"/>
</dbReference>
<dbReference type="InterPro" id="IPR035979">
    <property type="entry name" value="RBD_domain_sf"/>
</dbReference>
<dbReference type="PANTHER" id="PTHR13017">
    <property type="entry name" value="5-FORMYLTETRAHYDROFOLATE CYCLO-LIGASE-RELATED"/>
    <property type="match status" value="1"/>
</dbReference>
<organism evidence="5 6">
    <name type="scientific">Cherax quadricarinatus</name>
    <name type="common">Australian red claw crayfish</name>
    <dbReference type="NCBI Taxonomy" id="27406"/>
    <lineage>
        <taxon>Eukaryota</taxon>
        <taxon>Metazoa</taxon>
        <taxon>Ecdysozoa</taxon>
        <taxon>Arthropoda</taxon>
        <taxon>Crustacea</taxon>
        <taxon>Multicrustacea</taxon>
        <taxon>Malacostraca</taxon>
        <taxon>Eumalacostraca</taxon>
        <taxon>Eucarida</taxon>
        <taxon>Decapoda</taxon>
        <taxon>Pleocyemata</taxon>
        <taxon>Astacidea</taxon>
        <taxon>Parastacoidea</taxon>
        <taxon>Parastacidae</taxon>
        <taxon>Cherax</taxon>
    </lineage>
</organism>
<dbReference type="InterPro" id="IPR012677">
    <property type="entry name" value="Nucleotide-bd_a/b_plait_sf"/>
</dbReference>
<dbReference type="AlphaFoldDB" id="A0AAW0Y8H5"/>
<evidence type="ECO:0000313" key="6">
    <source>
        <dbReference type="Proteomes" id="UP001445076"/>
    </source>
</evidence>
<feature type="non-terminal residue" evidence="5">
    <location>
        <position position="1"/>
    </location>
</feature>
<dbReference type="Gene3D" id="3.30.70.330">
    <property type="match status" value="2"/>
</dbReference>
<keyword evidence="6" id="KW-1185">Reference proteome</keyword>
<dbReference type="EMBL" id="JARKIK010000013">
    <property type="protein sequence ID" value="KAK8748180.1"/>
    <property type="molecule type" value="Genomic_DNA"/>
</dbReference>
<gene>
    <name evidence="5" type="ORF">OTU49_016350</name>
</gene>
<dbReference type="GO" id="GO:0005737">
    <property type="term" value="C:cytoplasm"/>
    <property type="evidence" value="ECO:0007669"/>
    <property type="project" value="TreeGrafter"/>
</dbReference>
<dbReference type="Proteomes" id="UP001445076">
    <property type="component" value="Unassembled WGS sequence"/>
</dbReference>
<evidence type="ECO:0000313" key="5">
    <source>
        <dbReference type="EMBL" id="KAK8748180.1"/>
    </source>
</evidence>